<keyword evidence="6" id="KW-0520">NAD</keyword>
<dbReference type="Pfam" id="PF07992">
    <property type="entry name" value="Pyr_redox_2"/>
    <property type="match status" value="1"/>
</dbReference>
<dbReference type="InterPro" id="IPR050097">
    <property type="entry name" value="Ferredoxin-NADP_redctase_2"/>
</dbReference>
<dbReference type="PRINTS" id="PR00469">
    <property type="entry name" value="PNDRDTASEII"/>
</dbReference>
<keyword evidence="8 10" id="KW-0676">Redox-active center</keyword>
<dbReference type="InterPro" id="IPR023753">
    <property type="entry name" value="FAD/NAD-binding_dom"/>
</dbReference>
<comment type="similarity">
    <text evidence="1">Belongs to the class-II pyridine nucleotide-disulfide oxidoreductase family.</text>
</comment>
<evidence type="ECO:0000256" key="10">
    <source>
        <dbReference type="PIRSR" id="PIRSR000238-2"/>
    </source>
</evidence>
<dbReference type="GO" id="GO:0102039">
    <property type="term" value="F:NADH-dependent peroxiredoxin activity"/>
    <property type="evidence" value="ECO:0007669"/>
    <property type="project" value="InterPro"/>
</dbReference>
<keyword evidence="3" id="KW-0285">Flavoprotein</keyword>
<reference evidence="13 14" key="1">
    <citation type="submission" date="2019-08" db="EMBL/GenBank/DDBJ databases">
        <title>In-depth cultivation of the pig gut microbiome towards novel bacterial diversity and tailored functional studies.</title>
        <authorList>
            <person name="Wylensek D."/>
            <person name="Hitch T.C.A."/>
            <person name="Clavel T."/>
        </authorList>
    </citation>
    <scope>NUCLEOTIDE SEQUENCE [LARGE SCALE GENOMIC DNA]</scope>
    <source>
        <strain evidence="13 14">Oil-RF-744-WCA-WT-10</strain>
    </source>
</reference>
<sequence>MIEPQVLNQVKGVLAKLSTTFTFVVERNLNDEKTTSYCNFVEDVASCSKLITVQYREGRNFKFSIARNGKDTGISFSGIPNGHEFTSLLLALLNGDGQGRNLPDAALTRRIKALQGDMQLKTYVSLTCTNCPDVVQALNVMALLNPAISNETVDGALHQDEIEKLNIQAVPSVYINGDLLHVGRGTLGELLDEIEEHMGVASQAPGTANQHAADLIVLGAGPAGVAAAIYAARKGQNVALVAQRIGGQVNDTTGIENVISVAKTTGSQLAADLATHLAEYNIAVFNNRRVAHVDLTGKLKRVETRGGETILAPKVIIATGAGWRRLGLPDEDKYIGHGIHFCPHCDGPFYKGKNVAVIGGGNSGAEAAIDLAGTCKHVTLVEFSDKLKADDVLQQKLQNMPNVDIITHCQTIGLTGDGSKLTGIDVRDLKSGNEQHMALDGVFVQIGLKPNSDLFKGKIEMTPHGEIVVDDRNHTSMQGVYAAGDVTTTPFKQIMIAMGEGAKAALSAFEDSLYQTQDE</sequence>
<dbReference type="InterPro" id="IPR012336">
    <property type="entry name" value="Thioredoxin-like_fold"/>
</dbReference>
<evidence type="ECO:0000313" key="13">
    <source>
        <dbReference type="EMBL" id="MSS18212.1"/>
    </source>
</evidence>
<keyword evidence="7 10" id="KW-1015">Disulfide bond</keyword>
<evidence type="ECO:0000256" key="5">
    <source>
        <dbReference type="ARBA" id="ARBA00023002"/>
    </source>
</evidence>
<dbReference type="PIRSF" id="PIRSF000238">
    <property type="entry name" value="AhpF"/>
    <property type="match status" value="1"/>
</dbReference>
<dbReference type="GO" id="GO:0000302">
    <property type="term" value="P:response to reactive oxygen species"/>
    <property type="evidence" value="ECO:0007669"/>
    <property type="project" value="InterPro"/>
</dbReference>
<dbReference type="InterPro" id="IPR036249">
    <property type="entry name" value="Thioredoxin-like_sf"/>
</dbReference>
<feature type="binding site" evidence="9">
    <location>
        <begin position="475"/>
        <end position="485"/>
    </location>
    <ligand>
        <name>FAD</name>
        <dbReference type="ChEBI" id="CHEBI:57692"/>
    </ligand>
</feature>
<dbReference type="PRINTS" id="PR00368">
    <property type="entry name" value="FADPNR"/>
</dbReference>
<evidence type="ECO:0000256" key="6">
    <source>
        <dbReference type="ARBA" id="ARBA00023027"/>
    </source>
</evidence>
<dbReference type="PROSITE" id="PS00573">
    <property type="entry name" value="PYRIDINE_REDOX_2"/>
    <property type="match status" value="1"/>
</dbReference>
<name>A0A6L5XFG4_9BACT</name>
<evidence type="ECO:0000259" key="12">
    <source>
        <dbReference type="Pfam" id="PF13192"/>
    </source>
</evidence>
<gene>
    <name evidence="13" type="primary">ahpF</name>
    <name evidence="13" type="ORF">FYJ29_10640</name>
</gene>
<dbReference type="EMBL" id="VULT01000017">
    <property type="protein sequence ID" value="MSS18212.1"/>
    <property type="molecule type" value="Genomic_DNA"/>
</dbReference>
<dbReference type="PANTHER" id="PTHR48105">
    <property type="entry name" value="THIOREDOXIN REDUCTASE 1-RELATED-RELATED"/>
    <property type="match status" value="1"/>
</dbReference>
<dbReference type="CDD" id="cd02974">
    <property type="entry name" value="AhpF_NTD_N"/>
    <property type="match status" value="1"/>
</dbReference>
<protein>
    <submittedName>
        <fullName evidence="13">Alkyl hydroperoxide reductase subunit F</fullName>
    </submittedName>
</protein>
<dbReference type="InterPro" id="IPR036188">
    <property type="entry name" value="FAD/NAD-bd_sf"/>
</dbReference>
<dbReference type="Proteomes" id="UP000483362">
    <property type="component" value="Unassembled WGS sequence"/>
</dbReference>
<dbReference type="AlphaFoldDB" id="A0A6L5XFG4"/>
<proteinExistence type="inferred from homology"/>
<dbReference type="InterPro" id="IPR044141">
    <property type="entry name" value="AhpF_NTD_C"/>
</dbReference>
<feature type="domain" description="Thioredoxin-like fold" evidence="12">
    <location>
        <begin position="118"/>
        <end position="193"/>
    </location>
</feature>
<accession>A0A6L5XFG4</accession>
<dbReference type="SUPFAM" id="SSF51905">
    <property type="entry name" value="FAD/NAD(P)-binding domain"/>
    <property type="match status" value="1"/>
</dbReference>
<dbReference type="NCBIfam" id="TIGR03140">
    <property type="entry name" value="AhpF"/>
    <property type="match status" value="1"/>
</dbReference>
<dbReference type="SUPFAM" id="SSF52833">
    <property type="entry name" value="Thioredoxin-like"/>
    <property type="match status" value="2"/>
</dbReference>
<feature type="disulfide bond" description="Redox-active" evidence="10">
    <location>
        <begin position="342"/>
        <end position="345"/>
    </location>
</feature>
<dbReference type="InterPro" id="IPR044142">
    <property type="entry name" value="AhpF_NTD_N"/>
</dbReference>
<dbReference type="Gene3D" id="3.40.30.80">
    <property type="match status" value="1"/>
</dbReference>
<evidence type="ECO:0000256" key="2">
    <source>
        <dbReference type="ARBA" id="ARBA00011738"/>
    </source>
</evidence>
<evidence type="ECO:0000256" key="3">
    <source>
        <dbReference type="ARBA" id="ARBA00022630"/>
    </source>
</evidence>
<feature type="domain" description="FAD/NAD(P)-binding" evidence="11">
    <location>
        <begin position="214"/>
        <end position="501"/>
    </location>
</feature>
<comment type="cofactor">
    <cofactor evidence="9">
        <name>FAD</name>
        <dbReference type="ChEBI" id="CHEBI:57692"/>
    </cofactor>
    <text evidence="9">Binds 1 FAD per subunit.</text>
</comment>
<evidence type="ECO:0000256" key="1">
    <source>
        <dbReference type="ARBA" id="ARBA00009333"/>
    </source>
</evidence>
<evidence type="ECO:0000256" key="8">
    <source>
        <dbReference type="ARBA" id="ARBA00023284"/>
    </source>
</evidence>
<evidence type="ECO:0000256" key="7">
    <source>
        <dbReference type="ARBA" id="ARBA00023157"/>
    </source>
</evidence>
<comment type="caution">
    <text evidence="13">The sequence shown here is derived from an EMBL/GenBank/DDBJ whole genome shotgun (WGS) entry which is preliminary data.</text>
</comment>
<dbReference type="InterPro" id="IPR012081">
    <property type="entry name" value="Alkyl_hydroperoxide_Rdtase_suF"/>
</dbReference>
<keyword evidence="4 9" id="KW-0274">FAD</keyword>
<evidence type="ECO:0000256" key="9">
    <source>
        <dbReference type="PIRSR" id="PIRSR000238-1"/>
    </source>
</evidence>
<dbReference type="GO" id="GO:0051287">
    <property type="term" value="F:NAD binding"/>
    <property type="evidence" value="ECO:0007669"/>
    <property type="project" value="InterPro"/>
</dbReference>
<dbReference type="CDD" id="cd03026">
    <property type="entry name" value="AhpF_NTD_C"/>
    <property type="match status" value="1"/>
</dbReference>
<evidence type="ECO:0000259" key="11">
    <source>
        <dbReference type="Pfam" id="PF07992"/>
    </source>
</evidence>
<comment type="subunit">
    <text evidence="2">Homodimer.</text>
</comment>
<dbReference type="InterPro" id="IPR008255">
    <property type="entry name" value="Pyr_nucl-diS_OxRdtase_2_AS"/>
</dbReference>
<organism evidence="13 14">
    <name type="scientific">Sodaliphilus pleomorphus</name>
    <dbReference type="NCBI Taxonomy" id="2606626"/>
    <lineage>
        <taxon>Bacteria</taxon>
        <taxon>Pseudomonadati</taxon>
        <taxon>Bacteroidota</taxon>
        <taxon>Bacteroidia</taxon>
        <taxon>Bacteroidales</taxon>
        <taxon>Muribaculaceae</taxon>
        <taxon>Sodaliphilus</taxon>
    </lineage>
</organism>
<dbReference type="GO" id="GO:0050660">
    <property type="term" value="F:flavin adenine dinucleotide binding"/>
    <property type="evidence" value="ECO:0007669"/>
    <property type="project" value="InterPro"/>
</dbReference>
<feature type="binding site" evidence="9">
    <location>
        <begin position="214"/>
        <end position="229"/>
    </location>
    <ligand>
        <name>FAD</name>
        <dbReference type="ChEBI" id="CHEBI:57692"/>
    </ligand>
</feature>
<dbReference type="GO" id="GO:0016668">
    <property type="term" value="F:oxidoreductase activity, acting on a sulfur group of donors, NAD(P) as acceptor"/>
    <property type="evidence" value="ECO:0007669"/>
    <property type="project" value="UniProtKB-ARBA"/>
</dbReference>
<dbReference type="Gene3D" id="3.50.50.60">
    <property type="entry name" value="FAD/NAD(P)-binding domain"/>
    <property type="match status" value="2"/>
</dbReference>
<dbReference type="PROSITE" id="PS51354">
    <property type="entry name" value="GLUTAREDOXIN_2"/>
    <property type="match status" value="1"/>
</dbReference>
<dbReference type="RefSeq" id="WP_154328849.1">
    <property type="nucleotide sequence ID" value="NZ_CP045696.1"/>
</dbReference>
<evidence type="ECO:0000256" key="4">
    <source>
        <dbReference type="ARBA" id="ARBA00022827"/>
    </source>
</evidence>
<dbReference type="Pfam" id="PF13192">
    <property type="entry name" value="Thioredoxin_3"/>
    <property type="match status" value="1"/>
</dbReference>
<evidence type="ECO:0000313" key="14">
    <source>
        <dbReference type="Proteomes" id="UP000483362"/>
    </source>
</evidence>
<keyword evidence="5" id="KW-0560">Oxidoreductase</keyword>
<keyword evidence="14" id="KW-1185">Reference proteome</keyword>